<accession>A0A1R0H3I3</accession>
<comment type="caution">
    <text evidence="1">The sequence shown here is derived from an EMBL/GenBank/DDBJ whole genome shotgun (WGS) entry which is preliminary data.</text>
</comment>
<dbReference type="Proteomes" id="UP000187455">
    <property type="component" value="Unassembled WGS sequence"/>
</dbReference>
<keyword evidence="2" id="KW-1185">Reference proteome</keyword>
<reference evidence="1 2" key="1">
    <citation type="journal article" date="2016" name="Mol. Biol. Evol.">
        <title>Genome-Wide Survey of Gut Fungi (Harpellales) Reveals the First Horizontally Transferred Ubiquitin Gene from a Mosquito Host.</title>
        <authorList>
            <person name="Wang Y."/>
            <person name="White M.M."/>
            <person name="Kvist S."/>
            <person name="Moncalvo J.M."/>
        </authorList>
    </citation>
    <scope>NUCLEOTIDE SEQUENCE [LARGE SCALE GENOMIC DNA]</scope>
    <source>
        <strain evidence="1 2">ALG-7-W6</strain>
    </source>
</reference>
<organism evidence="1 2">
    <name type="scientific">Smittium mucronatum</name>
    <dbReference type="NCBI Taxonomy" id="133383"/>
    <lineage>
        <taxon>Eukaryota</taxon>
        <taxon>Fungi</taxon>
        <taxon>Fungi incertae sedis</taxon>
        <taxon>Zoopagomycota</taxon>
        <taxon>Kickxellomycotina</taxon>
        <taxon>Harpellomycetes</taxon>
        <taxon>Harpellales</taxon>
        <taxon>Legeriomycetaceae</taxon>
        <taxon>Smittium</taxon>
    </lineage>
</organism>
<protein>
    <submittedName>
        <fullName evidence="1">Uncharacterized protein</fullName>
    </submittedName>
</protein>
<dbReference type="AlphaFoldDB" id="A0A1R0H3I3"/>
<proteinExistence type="predicted"/>
<evidence type="ECO:0000313" key="2">
    <source>
        <dbReference type="Proteomes" id="UP000187455"/>
    </source>
</evidence>
<evidence type="ECO:0000313" key="1">
    <source>
        <dbReference type="EMBL" id="OLY83696.1"/>
    </source>
</evidence>
<name>A0A1R0H3I3_9FUNG</name>
<dbReference type="OrthoDB" id="1065058at2759"/>
<gene>
    <name evidence="1" type="ORF">AYI68_g2157</name>
</gene>
<dbReference type="EMBL" id="LSSL01000786">
    <property type="protein sequence ID" value="OLY83696.1"/>
    <property type="molecule type" value="Genomic_DNA"/>
</dbReference>
<sequence>MILKSNKNGFFPLLFLPPSLPNITPIEVDPVEYDKFVDMSLPIEELLKRDEPLIKLVESCTARRWAFTNAGIFEFGWTGVLVSHDKAESFNGLIISEIYDLPTALDQLFTE</sequence>